<name>A0A511UYS3_9BACI</name>
<feature type="transmembrane region" description="Helical" evidence="1">
    <location>
        <begin position="12"/>
        <end position="37"/>
    </location>
</feature>
<evidence type="ECO:0000313" key="4">
    <source>
        <dbReference type="Proteomes" id="UP000321491"/>
    </source>
</evidence>
<protein>
    <submittedName>
        <fullName evidence="3">Peptidase M4</fullName>
    </submittedName>
</protein>
<dbReference type="SUPFAM" id="SSF54403">
    <property type="entry name" value="Cystatin/monellin"/>
    <property type="match status" value="2"/>
</dbReference>
<proteinExistence type="predicted"/>
<dbReference type="InterPro" id="IPR041401">
    <property type="entry name" value="TseB-like_dom"/>
</dbReference>
<sequence length="179" mass="21267">MIIERKNKFKLTWLIWFIVLCCVLIIGILIYSVYLYYSILNNKETGLQKSEQIILEQTKLISVDKVERFHGDTSYHVITGRAKDGDTYFAFLPITNNHKKQKITLINHANIISQSQIKDHWLKSCQTCHFIRISPGLIDDQPVWEITYKDQSLRYVFDYLSMYDGKSIEQFRFKRFSEK</sequence>
<dbReference type="InterPro" id="IPR046350">
    <property type="entry name" value="Cystatin_sf"/>
</dbReference>
<accession>A0A511UYS3</accession>
<keyword evidence="1" id="KW-0472">Membrane</keyword>
<evidence type="ECO:0000256" key="1">
    <source>
        <dbReference type="SAM" id="Phobius"/>
    </source>
</evidence>
<evidence type="ECO:0000313" key="3">
    <source>
        <dbReference type="EMBL" id="GEN31790.1"/>
    </source>
</evidence>
<reference evidence="3 4" key="1">
    <citation type="submission" date="2019-07" db="EMBL/GenBank/DDBJ databases">
        <title>Whole genome shotgun sequence of Cerasibacillus quisquiliarum NBRC 102429.</title>
        <authorList>
            <person name="Hosoyama A."/>
            <person name="Uohara A."/>
            <person name="Ohji S."/>
            <person name="Ichikawa N."/>
        </authorList>
    </citation>
    <scope>NUCLEOTIDE SEQUENCE [LARGE SCALE GENOMIC DNA]</scope>
    <source>
        <strain evidence="3 4">NBRC 102429</strain>
    </source>
</reference>
<keyword evidence="4" id="KW-1185">Reference proteome</keyword>
<keyword evidence="1" id="KW-0812">Transmembrane</keyword>
<feature type="domain" description="Cell wall elongation regulator TseB-like" evidence="2">
    <location>
        <begin position="50"/>
        <end position="93"/>
    </location>
</feature>
<comment type="caution">
    <text evidence="3">The sequence shown here is derived from an EMBL/GenBank/DDBJ whole genome shotgun (WGS) entry which is preliminary data.</text>
</comment>
<dbReference type="Proteomes" id="UP000321491">
    <property type="component" value="Unassembled WGS sequence"/>
</dbReference>
<dbReference type="EMBL" id="BJXW01000023">
    <property type="protein sequence ID" value="GEN31790.1"/>
    <property type="molecule type" value="Genomic_DNA"/>
</dbReference>
<keyword evidence="1" id="KW-1133">Transmembrane helix</keyword>
<dbReference type="OrthoDB" id="2381181at2"/>
<dbReference type="RefSeq" id="WP_146938173.1">
    <property type="nucleotide sequence ID" value="NZ_BJXW01000023.1"/>
</dbReference>
<dbReference type="Pfam" id="PF17881">
    <property type="entry name" value="TseB"/>
    <property type="match status" value="1"/>
</dbReference>
<gene>
    <name evidence="3" type="primary">ypmB</name>
    <name evidence="3" type="ORF">CQU01_20280</name>
</gene>
<dbReference type="AlphaFoldDB" id="A0A511UYS3"/>
<organism evidence="3 4">
    <name type="scientific">Cerasibacillus quisquiliarum</name>
    <dbReference type="NCBI Taxonomy" id="227865"/>
    <lineage>
        <taxon>Bacteria</taxon>
        <taxon>Bacillati</taxon>
        <taxon>Bacillota</taxon>
        <taxon>Bacilli</taxon>
        <taxon>Bacillales</taxon>
        <taxon>Bacillaceae</taxon>
        <taxon>Cerasibacillus</taxon>
    </lineage>
</organism>
<dbReference type="Gene3D" id="3.10.450.40">
    <property type="match status" value="2"/>
</dbReference>
<evidence type="ECO:0000259" key="2">
    <source>
        <dbReference type="Pfam" id="PF17881"/>
    </source>
</evidence>